<comment type="subcellular location">
    <subcellularLocation>
        <location evidence="2">Cell membrane</location>
        <location evidence="2">Sarcolemma</location>
        <location evidence="2">T-tubule</location>
    </subcellularLocation>
    <subcellularLocation>
        <location evidence="1">Endoplasmic reticulum membrane</location>
        <topology evidence="1">Single-pass type III membrane protein</topology>
    </subcellularLocation>
    <subcellularLocation>
        <location evidence="4">Preautophagosomal structure membrane</location>
        <topology evidence="4">Single-pass type III membrane protein</topology>
    </subcellularLocation>
</comment>
<dbReference type="Gene3D" id="2.60.40.10">
    <property type="entry name" value="Immunoglobulins"/>
    <property type="match status" value="1"/>
</dbReference>
<evidence type="ECO:0000256" key="7">
    <source>
        <dbReference type="ARBA" id="ARBA00075794"/>
    </source>
</evidence>
<dbReference type="PANTHER" id="PTHR15048">
    <property type="entry name" value="STARCH-BINDING DOMAIN-CONTAINING PROTEIN 1"/>
    <property type="match status" value="1"/>
</dbReference>
<dbReference type="PANTHER" id="PTHR15048:SF0">
    <property type="entry name" value="STARCH-BINDING DOMAIN-CONTAINING PROTEIN 1"/>
    <property type="match status" value="1"/>
</dbReference>
<dbReference type="GO" id="GO:0030315">
    <property type="term" value="C:T-tubule"/>
    <property type="evidence" value="ECO:0007669"/>
    <property type="project" value="UniProtKB-SubCell"/>
</dbReference>
<sequence>MKHSKPIALDRHEIHVLLDLIGGYGVAVAVGILAMLSVCAAFFIYRSVGQRGKACENNGSETTAATEDGSERGDQPTETESTGEYQEAKTCCSESESTDDINLLASDNILLPTDVSEKDLNESTLRDLEEITDELLTELELESEGKTDSDLDQCMEMDPDKPDDKLESEDHSEHEDAGRECVEDICEALADVNVQFTRLDETDEPVKEETEEHLKDHDKSETGLSLSLDRYEPSETESAQEIIYKRHQDVIACTTQEDDLHGHVFTAQSKYISDQAVDPSTDKIRFEVDHKNLTMEENTKTKFEDHHDWRFPRTKDLDCCCYDKKTDMEEKMKCRPWFHCGSPDVDTLIKHHSNRFDYPLQNYLGFQTDSSFIGGSSTQVSLSGERKSDEDGVAMEKKHERKNEISIMDAIMDNNEWLNVGGQEFRDLPWLTQTATSASSIDENRAKEGKEEIVVTLKDSLAKEDEELANKRVATVQPLPQQVHVTFRIHYITYSSSQLVAVTGSLQELGAWESFVPLHGAKDGFWANTITLPMESQVEWKFVLVEDGKICRWEECGNRYLVFSGQDEELYLNKCWGCI</sequence>
<dbReference type="GO" id="GO:0005789">
    <property type="term" value="C:endoplasmic reticulum membrane"/>
    <property type="evidence" value="ECO:0007669"/>
    <property type="project" value="UniProtKB-SubCell"/>
</dbReference>
<evidence type="ECO:0000256" key="5">
    <source>
        <dbReference type="ARBA" id="ARBA00062412"/>
    </source>
</evidence>
<feature type="region of interest" description="Disordered" evidence="9">
    <location>
        <begin position="138"/>
        <end position="179"/>
    </location>
</feature>
<evidence type="ECO:0000256" key="8">
    <source>
        <dbReference type="ARBA" id="ARBA00076001"/>
    </source>
</evidence>
<dbReference type="Pfam" id="PF00686">
    <property type="entry name" value="CBM_20"/>
    <property type="match status" value="1"/>
</dbReference>
<keyword evidence="10" id="KW-0472">Membrane</keyword>
<dbReference type="InterPro" id="IPR013783">
    <property type="entry name" value="Ig-like_fold"/>
</dbReference>
<evidence type="ECO:0000256" key="4">
    <source>
        <dbReference type="ARBA" id="ARBA00060405"/>
    </source>
</evidence>
<dbReference type="SUPFAM" id="SSF49452">
    <property type="entry name" value="Starch-binding domain-like"/>
    <property type="match status" value="1"/>
</dbReference>
<evidence type="ECO:0000313" key="12">
    <source>
        <dbReference type="EMBL" id="KAI7795716.1"/>
    </source>
</evidence>
<evidence type="ECO:0000313" key="13">
    <source>
        <dbReference type="Proteomes" id="UP001059041"/>
    </source>
</evidence>
<dbReference type="InterPro" id="IPR002044">
    <property type="entry name" value="CBM20"/>
</dbReference>
<evidence type="ECO:0000259" key="11">
    <source>
        <dbReference type="PROSITE" id="PS51166"/>
    </source>
</evidence>
<feature type="region of interest" description="Disordered" evidence="9">
    <location>
        <begin position="201"/>
        <end position="232"/>
    </location>
</feature>
<gene>
    <name evidence="12" type="ORF">IRJ41_003979</name>
</gene>
<dbReference type="GO" id="GO:2001070">
    <property type="term" value="F:starch binding"/>
    <property type="evidence" value="ECO:0007669"/>
    <property type="project" value="InterPro"/>
</dbReference>
<name>A0A9W7TFC7_TRIRA</name>
<dbReference type="OrthoDB" id="6123450at2759"/>
<keyword evidence="10" id="KW-0812">Transmembrane</keyword>
<evidence type="ECO:0000256" key="9">
    <source>
        <dbReference type="SAM" id="MobiDB-lite"/>
    </source>
</evidence>
<dbReference type="SMART" id="SM01065">
    <property type="entry name" value="CBM_2"/>
    <property type="match status" value="1"/>
</dbReference>
<comment type="caution">
    <text evidence="12">The sequence shown here is derived from an EMBL/GenBank/DDBJ whole genome shotgun (WGS) entry which is preliminary data.</text>
</comment>
<dbReference type="AlphaFoldDB" id="A0A9W7TFC7"/>
<dbReference type="InterPro" id="IPR013784">
    <property type="entry name" value="Carb-bd-like_fold"/>
</dbReference>
<feature type="compositionally biased region" description="Basic and acidic residues" evidence="9">
    <location>
        <begin position="201"/>
        <end position="221"/>
    </location>
</feature>
<dbReference type="PROSITE" id="PS51166">
    <property type="entry name" value="CBM20"/>
    <property type="match status" value="1"/>
</dbReference>
<feature type="compositionally biased region" description="Basic and acidic residues" evidence="9">
    <location>
        <begin position="158"/>
        <end position="179"/>
    </location>
</feature>
<keyword evidence="10" id="KW-1133">Transmembrane helix</keyword>
<proteinExistence type="predicted"/>
<feature type="region of interest" description="Disordered" evidence="9">
    <location>
        <begin position="53"/>
        <end position="92"/>
    </location>
</feature>
<evidence type="ECO:0000256" key="2">
    <source>
        <dbReference type="ARBA" id="ARBA00024012"/>
    </source>
</evidence>
<accession>A0A9W7TFC7</accession>
<dbReference type="EMBL" id="JAFHDT010000019">
    <property type="protein sequence ID" value="KAI7795716.1"/>
    <property type="molecule type" value="Genomic_DNA"/>
</dbReference>
<reference evidence="12" key="1">
    <citation type="submission" date="2021-02" db="EMBL/GenBank/DDBJ databases">
        <title>Comparative genomics reveals that relaxation of natural selection precedes convergent phenotypic evolution of cavefish.</title>
        <authorList>
            <person name="Peng Z."/>
        </authorList>
    </citation>
    <scope>NUCLEOTIDE SEQUENCE</scope>
    <source>
        <tissue evidence="12">Muscle</tissue>
    </source>
</reference>
<evidence type="ECO:0000256" key="6">
    <source>
        <dbReference type="ARBA" id="ARBA00073038"/>
    </source>
</evidence>
<evidence type="ECO:0000256" key="3">
    <source>
        <dbReference type="ARBA" id="ARBA00053886"/>
    </source>
</evidence>
<dbReference type="GO" id="GO:0061723">
    <property type="term" value="P:glycophagy"/>
    <property type="evidence" value="ECO:0007669"/>
    <property type="project" value="UniProtKB-ARBA"/>
</dbReference>
<comment type="function">
    <text evidence="3">Acts as a cargo receptor for glycogen. Delivers its cargo to an autophagic pathway called glycophagy, resulting in the transport of glycogen to lysosomes.</text>
</comment>
<dbReference type="GO" id="GO:0034045">
    <property type="term" value="C:phagophore assembly site membrane"/>
    <property type="evidence" value="ECO:0007669"/>
    <property type="project" value="UniProtKB-SubCell"/>
</dbReference>
<comment type="subunit">
    <text evidence="5">Interacts with the ATG8 family proteins GABARAP and GABARAPL1. Interacts with several glycogen-associated proteins, such as GYS2 (liver glycogen synthase), GDE (glycogen debranching enzyme), GBE1 (glycogen branching enzyme 1) and EPM2A (Laforin).</text>
</comment>
<organism evidence="12 13">
    <name type="scientific">Triplophysa rosa</name>
    <name type="common">Cave loach</name>
    <dbReference type="NCBI Taxonomy" id="992332"/>
    <lineage>
        <taxon>Eukaryota</taxon>
        <taxon>Metazoa</taxon>
        <taxon>Chordata</taxon>
        <taxon>Craniata</taxon>
        <taxon>Vertebrata</taxon>
        <taxon>Euteleostomi</taxon>
        <taxon>Actinopterygii</taxon>
        <taxon>Neopterygii</taxon>
        <taxon>Teleostei</taxon>
        <taxon>Ostariophysi</taxon>
        <taxon>Cypriniformes</taxon>
        <taxon>Nemacheilidae</taxon>
        <taxon>Triplophysa</taxon>
    </lineage>
</organism>
<feature type="domain" description="CBM20" evidence="11">
    <location>
        <begin position="477"/>
        <end position="578"/>
    </location>
</feature>
<protein>
    <recommendedName>
        <fullName evidence="6">Starch-binding domain-containing protein 1</fullName>
    </recommendedName>
    <alternativeName>
        <fullName evidence="7">Genethonin-1</fullName>
    </alternativeName>
    <alternativeName>
        <fullName evidence="8">Glycophagy cargo receptor stbd1</fullName>
    </alternativeName>
</protein>
<keyword evidence="13" id="KW-1185">Reference proteome</keyword>
<evidence type="ECO:0000256" key="10">
    <source>
        <dbReference type="SAM" id="Phobius"/>
    </source>
</evidence>
<evidence type="ECO:0000256" key="1">
    <source>
        <dbReference type="ARBA" id="ARBA00004643"/>
    </source>
</evidence>
<feature type="transmembrane region" description="Helical" evidence="10">
    <location>
        <begin position="21"/>
        <end position="45"/>
    </location>
</feature>
<dbReference type="FunFam" id="2.60.40.10:FF:000552">
    <property type="entry name" value="Related to glucoamylase"/>
    <property type="match status" value="1"/>
</dbReference>
<dbReference type="Proteomes" id="UP001059041">
    <property type="component" value="Linkage Group LG19"/>
</dbReference>